<sequence length="84" mass="9881">MSAQDAVTERWELTDEEWCELCFMVIDMDATRDRLEKTLLADERPTLNQLWLAMSAYRRSSDGVFDYMSQRLRVKAGIEHRHAA</sequence>
<reference evidence="1" key="1">
    <citation type="submission" date="2020-02" db="EMBL/GenBank/DDBJ databases">
        <authorList>
            <person name="Meier V. D."/>
        </authorList>
    </citation>
    <scope>NUCLEOTIDE SEQUENCE</scope>
    <source>
        <strain evidence="1">AVDCRST_MAG26</strain>
    </source>
</reference>
<evidence type="ECO:0000313" key="1">
    <source>
        <dbReference type="EMBL" id="CAA9294443.1"/>
    </source>
</evidence>
<gene>
    <name evidence="1" type="ORF">AVDCRST_MAG26-4350</name>
</gene>
<organism evidence="1">
    <name type="scientific">uncultured Chloroflexia bacterium</name>
    <dbReference type="NCBI Taxonomy" id="1672391"/>
    <lineage>
        <taxon>Bacteria</taxon>
        <taxon>Bacillati</taxon>
        <taxon>Chloroflexota</taxon>
        <taxon>Chloroflexia</taxon>
        <taxon>environmental samples</taxon>
    </lineage>
</organism>
<dbReference type="AlphaFoldDB" id="A0A6J4K3S1"/>
<protein>
    <submittedName>
        <fullName evidence="1">Uncharacterized protein</fullName>
    </submittedName>
</protein>
<accession>A0A6J4K3S1</accession>
<dbReference type="EMBL" id="CADCTK010001029">
    <property type="protein sequence ID" value="CAA9294443.1"/>
    <property type="molecule type" value="Genomic_DNA"/>
</dbReference>
<name>A0A6J4K3S1_9CHLR</name>
<proteinExistence type="predicted"/>